<dbReference type="Pfam" id="PF00324">
    <property type="entry name" value="AA_permease"/>
    <property type="match status" value="1"/>
</dbReference>
<evidence type="ECO:0000256" key="2">
    <source>
        <dbReference type="ARBA" id="ARBA00006983"/>
    </source>
</evidence>
<evidence type="ECO:0000256" key="7">
    <source>
        <dbReference type="ARBA" id="ARBA00023136"/>
    </source>
</evidence>
<feature type="transmembrane region" description="Helical" evidence="9">
    <location>
        <begin position="170"/>
        <end position="191"/>
    </location>
</feature>
<keyword evidence="5" id="KW-0029">Amino-acid transport</keyword>
<feature type="transmembrane region" description="Helical" evidence="9">
    <location>
        <begin position="388"/>
        <end position="411"/>
    </location>
</feature>
<proteinExistence type="inferred from homology"/>
<reference evidence="11" key="2">
    <citation type="submission" date="2014-06" db="EMBL/GenBank/DDBJ databases">
        <title>The complete genome of Blastobotrys (Arxula) adeninivorans LS3 - a yeast of biotechnological interest.</title>
        <authorList>
            <person name="Kunze G."/>
            <person name="Gaillardin C."/>
            <person name="Czernicka M."/>
            <person name="Durrens P."/>
            <person name="Martin T."/>
            <person name="Boer E."/>
            <person name="Gabaldon T."/>
            <person name="Cruz J."/>
            <person name="Talla E."/>
            <person name="Marck C."/>
            <person name="Goffeau A."/>
            <person name="Barbe V."/>
            <person name="Baret P."/>
            <person name="Baronian K."/>
            <person name="Beier S."/>
            <person name="Bleykasten C."/>
            <person name="Bode R."/>
            <person name="Casaregola S."/>
            <person name="Despons L."/>
            <person name="Fairhead C."/>
            <person name="Giersberg M."/>
            <person name="Gierski P."/>
            <person name="Hahnel U."/>
            <person name="Hartmann A."/>
            <person name="Jankowska D."/>
            <person name="Jubin C."/>
            <person name="Jung P."/>
            <person name="Lafontaine I."/>
            <person name="Leh-Louis V."/>
            <person name="Lemaire M."/>
            <person name="Marcet-Houben M."/>
            <person name="Mascher M."/>
            <person name="Morel G."/>
            <person name="Richard G.-F."/>
            <person name="Riechen J."/>
            <person name="Sacerdot C."/>
            <person name="Sarkar A."/>
            <person name="Savel G."/>
            <person name="Schacherer J."/>
            <person name="Sherman D."/>
            <person name="Straub M.-L."/>
            <person name="Stein N."/>
            <person name="Thierry A."/>
            <person name="Trautwein-Schult A."/>
            <person name="Westhof E."/>
            <person name="Worch S."/>
            <person name="Dujon B."/>
            <person name="Souciet J.-L."/>
            <person name="Wincker P."/>
            <person name="Scholz U."/>
            <person name="Neuveglise N."/>
        </authorList>
    </citation>
    <scope>NUCLEOTIDE SEQUENCE</scope>
    <source>
        <strain evidence="11">LS3</strain>
    </source>
</reference>
<evidence type="ECO:0000256" key="8">
    <source>
        <dbReference type="SAM" id="MobiDB-lite"/>
    </source>
</evidence>
<dbReference type="EMBL" id="HG937692">
    <property type="protein sequence ID" value="CDP35901.1"/>
    <property type="molecule type" value="Genomic_DNA"/>
</dbReference>
<feature type="transmembrane region" description="Helical" evidence="9">
    <location>
        <begin position="471"/>
        <end position="494"/>
    </location>
</feature>
<feature type="transmembrane region" description="Helical" evidence="9">
    <location>
        <begin position="423"/>
        <end position="444"/>
    </location>
</feature>
<evidence type="ECO:0000256" key="1">
    <source>
        <dbReference type="ARBA" id="ARBA00004141"/>
    </source>
</evidence>
<name>A0A060T9M7_BLAAD</name>
<comment type="subcellular location">
    <subcellularLocation>
        <location evidence="1">Membrane</location>
        <topology evidence="1">Multi-pass membrane protein</topology>
    </subcellularLocation>
</comment>
<organism evidence="11">
    <name type="scientific">Blastobotrys adeninivorans</name>
    <name type="common">Yeast</name>
    <name type="synonym">Arxula adeninivorans</name>
    <dbReference type="NCBI Taxonomy" id="409370"/>
    <lineage>
        <taxon>Eukaryota</taxon>
        <taxon>Fungi</taxon>
        <taxon>Dikarya</taxon>
        <taxon>Ascomycota</taxon>
        <taxon>Saccharomycotina</taxon>
        <taxon>Dipodascomycetes</taxon>
        <taxon>Dipodascales</taxon>
        <taxon>Trichomonascaceae</taxon>
        <taxon>Blastobotrys</taxon>
    </lineage>
</organism>
<feature type="transmembrane region" description="Helical" evidence="9">
    <location>
        <begin position="500"/>
        <end position="519"/>
    </location>
</feature>
<dbReference type="GO" id="GO:0016020">
    <property type="term" value="C:membrane"/>
    <property type="evidence" value="ECO:0007669"/>
    <property type="project" value="UniProtKB-SubCell"/>
</dbReference>
<dbReference type="Gene3D" id="1.20.1740.10">
    <property type="entry name" value="Amino acid/polyamine transporter I"/>
    <property type="match status" value="1"/>
</dbReference>
<keyword evidence="6 9" id="KW-1133">Transmembrane helix</keyword>
<evidence type="ECO:0000256" key="3">
    <source>
        <dbReference type="ARBA" id="ARBA00022448"/>
    </source>
</evidence>
<reference evidence="11" key="1">
    <citation type="submission" date="2014-02" db="EMBL/GenBank/DDBJ databases">
        <authorList>
            <person name="Genoscope - CEA"/>
        </authorList>
    </citation>
    <scope>NUCLEOTIDE SEQUENCE</scope>
    <source>
        <strain evidence="11">LS3</strain>
    </source>
</reference>
<dbReference type="FunFam" id="1.20.1740.10:FF:000006">
    <property type="entry name" value="General amino acid permease"/>
    <property type="match status" value="1"/>
</dbReference>
<evidence type="ECO:0000259" key="10">
    <source>
        <dbReference type="Pfam" id="PF00324"/>
    </source>
</evidence>
<comment type="similarity">
    <text evidence="2">Belongs to the amino acid-polyamine-organocation (APC) superfamily. YAT (TC 2.A.3.10) family.</text>
</comment>
<feature type="transmembrane region" description="Helical" evidence="9">
    <location>
        <begin position="142"/>
        <end position="164"/>
    </location>
</feature>
<feature type="transmembrane region" description="Helical" evidence="9">
    <location>
        <begin position="203"/>
        <end position="221"/>
    </location>
</feature>
<gene>
    <name evidence="11" type="ORF">GNLVRS02_ARAD1B00352g</name>
</gene>
<dbReference type="PhylomeDB" id="A0A060T9M7"/>
<dbReference type="PROSITE" id="PS00218">
    <property type="entry name" value="AMINO_ACID_PERMEASE_1"/>
    <property type="match status" value="1"/>
</dbReference>
<evidence type="ECO:0000256" key="4">
    <source>
        <dbReference type="ARBA" id="ARBA00022692"/>
    </source>
</evidence>
<keyword evidence="3" id="KW-0813">Transport</keyword>
<dbReference type="PANTHER" id="PTHR43341">
    <property type="entry name" value="AMINO ACID PERMEASE"/>
    <property type="match status" value="1"/>
</dbReference>
<feature type="region of interest" description="Disordered" evidence="8">
    <location>
        <begin position="1"/>
        <end position="20"/>
    </location>
</feature>
<keyword evidence="7 9" id="KW-0472">Membrane</keyword>
<dbReference type="GO" id="GO:0015171">
    <property type="term" value="F:amino acid transmembrane transporter activity"/>
    <property type="evidence" value="ECO:0007669"/>
    <property type="project" value="TreeGrafter"/>
</dbReference>
<evidence type="ECO:0000256" key="6">
    <source>
        <dbReference type="ARBA" id="ARBA00022989"/>
    </source>
</evidence>
<evidence type="ECO:0000313" key="11">
    <source>
        <dbReference type="EMBL" id="CDP35901.1"/>
    </source>
</evidence>
<accession>A0A060T9M7</accession>
<feature type="transmembrane region" description="Helical" evidence="9">
    <location>
        <begin position="87"/>
        <end position="107"/>
    </location>
</feature>
<evidence type="ECO:0000256" key="9">
    <source>
        <dbReference type="SAM" id="Phobius"/>
    </source>
</evidence>
<sequence length="565" mass="62013">MYAPDKRQEYVSSQPPDSSEYYDTVKEQYMVTDLPVSKESDDPIAAKYGDVKRGLKSRHVQLIALGGCIGTGLFVGSGTILSNSGPASLLIAYLVMSFIIWVVMNALGEMTTYLPLHGVSPTRFVLRFADESLGFATGWNYWYAYAFLVPTEITAAAVVVEYWTDAVPTAGWIAIILVSLVALNMTVVGAFGEAEFWFASIKIITIMGLLILGVVLFFGGGPNHDRLGFRYWKNGQAFQEYLVPGAAGRFCGVWNAIVRAGFSFITSPELICLSGGESEAPRRNIPKAARRFIYRLMVFYIGGALVIGVTVAATDPRLLSAINSGSEDAAASPFVIGITNAGIPVLNHIVNAAILTSAWSAGNSFLFAGSRTLFSLARDGYAPKVFMYCTRFGVPYVAVLFTAAIACLAFLNVSSSSANVFTWFTNISTVSGFISWVAVLIAYLRFRKAMIYNGILDTLPYRTAGQPWTTWIVMILVAIITLTNGFTVFVGGSFTGADFVAAYITLPLFFALYVAHRIYARNWRPLIPIEEVDVVTGLDIVENTERMYPERIPKNFLQRVWFWIA</sequence>
<feature type="transmembrane region" description="Helical" evidence="9">
    <location>
        <begin position="292"/>
        <end position="313"/>
    </location>
</feature>
<dbReference type="InterPro" id="IPR050524">
    <property type="entry name" value="APC_YAT"/>
</dbReference>
<evidence type="ECO:0000256" key="5">
    <source>
        <dbReference type="ARBA" id="ARBA00022970"/>
    </source>
</evidence>
<keyword evidence="4 9" id="KW-0812">Transmembrane</keyword>
<dbReference type="PANTHER" id="PTHR43341:SF36">
    <property type="entry name" value="PROLINE-SPECIFIC PERMEASE"/>
    <property type="match status" value="1"/>
</dbReference>
<dbReference type="InterPro" id="IPR004841">
    <property type="entry name" value="AA-permease/SLC12A_dom"/>
</dbReference>
<dbReference type="InterPro" id="IPR004840">
    <property type="entry name" value="Amino_acid_permease_CS"/>
</dbReference>
<protein>
    <submittedName>
        <fullName evidence="11">ARAD1B00352p</fullName>
    </submittedName>
</protein>
<feature type="transmembrane region" description="Helical" evidence="9">
    <location>
        <begin position="62"/>
        <end position="81"/>
    </location>
</feature>
<feature type="domain" description="Amino acid permease/ SLC12A" evidence="10">
    <location>
        <begin position="59"/>
        <end position="526"/>
    </location>
</feature>
<dbReference type="AlphaFoldDB" id="A0A060T9M7"/>
<dbReference type="PIRSF" id="PIRSF006060">
    <property type="entry name" value="AA_transporter"/>
    <property type="match status" value="1"/>
</dbReference>